<dbReference type="InterPro" id="IPR000182">
    <property type="entry name" value="GNAT_dom"/>
</dbReference>
<evidence type="ECO:0000313" key="5">
    <source>
        <dbReference type="Proteomes" id="UP000767854"/>
    </source>
</evidence>
<keyword evidence="5" id="KW-1185">Reference proteome</keyword>
<accession>A0ABS2MRI7</accession>
<name>A0ABS2MRI7_9FIRM</name>
<keyword evidence="2" id="KW-0012">Acyltransferase</keyword>
<dbReference type="InterPro" id="IPR016890">
    <property type="entry name" value="UCP028520"/>
</dbReference>
<dbReference type="Proteomes" id="UP000767854">
    <property type="component" value="Unassembled WGS sequence"/>
</dbReference>
<reference evidence="4 5" key="1">
    <citation type="submission" date="2021-01" db="EMBL/GenBank/DDBJ databases">
        <title>Genomic Encyclopedia of Type Strains, Phase IV (KMG-IV): sequencing the most valuable type-strain genomes for metagenomic binning, comparative biology and taxonomic classification.</title>
        <authorList>
            <person name="Goeker M."/>
        </authorList>
    </citation>
    <scope>NUCLEOTIDE SEQUENCE [LARGE SCALE GENOMIC DNA]</scope>
    <source>
        <strain evidence="4 5">DSM 24436</strain>
    </source>
</reference>
<sequence>MDKIIRPATKNDMNRLLALNEESVHFLSPLDHKRLEMLVDQSEQTVVVEVDGQVEAFAIVVREGKSYDSVNYRWFLEKYDSFLYVDRVVVSVEKHGEGIGRMLYDHLFDYAKSHGFPRLTAEIDINPPNPVSLKFHETFGFKEVGKQSVYDGKKVVSLQAVELV</sequence>
<dbReference type="Gene3D" id="3.40.630.30">
    <property type="match status" value="1"/>
</dbReference>
<evidence type="ECO:0000313" key="4">
    <source>
        <dbReference type="EMBL" id="MBM7562019.1"/>
    </source>
</evidence>
<protein>
    <submittedName>
        <fullName evidence="4">GNAT superfamily acetyltransferase</fullName>
    </submittedName>
</protein>
<dbReference type="PANTHER" id="PTHR43877:SF2">
    <property type="entry name" value="AMINOALKYLPHOSPHONATE N-ACETYLTRANSFERASE-RELATED"/>
    <property type="match status" value="1"/>
</dbReference>
<dbReference type="PANTHER" id="PTHR43877">
    <property type="entry name" value="AMINOALKYLPHOSPHONATE N-ACETYLTRANSFERASE-RELATED-RELATED"/>
    <property type="match status" value="1"/>
</dbReference>
<dbReference type="EMBL" id="JAFBDT010000011">
    <property type="protein sequence ID" value="MBM7562019.1"/>
    <property type="molecule type" value="Genomic_DNA"/>
</dbReference>
<gene>
    <name evidence="4" type="ORF">JOC49_001562</name>
</gene>
<dbReference type="SUPFAM" id="SSF55729">
    <property type="entry name" value="Acyl-CoA N-acyltransferases (Nat)"/>
    <property type="match status" value="1"/>
</dbReference>
<organism evidence="4 5">
    <name type="scientific">Fusibacter tunisiensis</name>
    <dbReference type="NCBI Taxonomy" id="1008308"/>
    <lineage>
        <taxon>Bacteria</taxon>
        <taxon>Bacillati</taxon>
        <taxon>Bacillota</taxon>
        <taxon>Clostridia</taxon>
        <taxon>Eubacteriales</taxon>
        <taxon>Eubacteriales Family XII. Incertae Sedis</taxon>
        <taxon>Fusibacter</taxon>
    </lineage>
</organism>
<evidence type="ECO:0000256" key="1">
    <source>
        <dbReference type="ARBA" id="ARBA00022679"/>
    </source>
</evidence>
<dbReference type="PIRSF" id="PIRSF028520">
    <property type="entry name" value="UCP028520"/>
    <property type="match status" value="1"/>
</dbReference>
<keyword evidence="1" id="KW-0808">Transferase</keyword>
<comment type="caution">
    <text evidence="4">The sequence shown here is derived from an EMBL/GenBank/DDBJ whole genome shotgun (WGS) entry which is preliminary data.</text>
</comment>
<proteinExistence type="predicted"/>
<dbReference type="CDD" id="cd04301">
    <property type="entry name" value="NAT_SF"/>
    <property type="match status" value="1"/>
</dbReference>
<dbReference type="PROSITE" id="PS51186">
    <property type="entry name" value="GNAT"/>
    <property type="match status" value="1"/>
</dbReference>
<dbReference type="InterPro" id="IPR050832">
    <property type="entry name" value="Bact_Acetyltransf"/>
</dbReference>
<feature type="domain" description="N-acetyltransferase" evidence="3">
    <location>
        <begin position="3"/>
        <end position="164"/>
    </location>
</feature>
<dbReference type="InterPro" id="IPR016181">
    <property type="entry name" value="Acyl_CoA_acyltransferase"/>
</dbReference>
<dbReference type="Pfam" id="PF00583">
    <property type="entry name" value="Acetyltransf_1"/>
    <property type="match status" value="1"/>
</dbReference>
<evidence type="ECO:0000256" key="2">
    <source>
        <dbReference type="ARBA" id="ARBA00023315"/>
    </source>
</evidence>
<dbReference type="RefSeq" id="WP_204664047.1">
    <property type="nucleotide sequence ID" value="NZ_JAFBDT010000011.1"/>
</dbReference>
<evidence type="ECO:0000259" key="3">
    <source>
        <dbReference type="PROSITE" id="PS51186"/>
    </source>
</evidence>